<reference evidence="1" key="2">
    <citation type="journal article" date="2015" name="Fish Shellfish Immunol.">
        <title>Early steps in the European eel (Anguilla anguilla)-Vibrio vulnificus interaction in the gills: Role of the RtxA13 toxin.</title>
        <authorList>
            <person name="Callol A."/>
            <person name="Pajuelo D."/>
            <person name="Ebbesson L."/>
            <person name="Teles M."/>
            <person name="MacKenzie S."/>
            <person name="Amaro C."/>
        </authorList>
    </citation>
    <scope>NUCLEOTIDE SEQUENCE</scope>
</reference>
<reference evidence="1" key="1">
    <citation type="submission" date="2014-11" db="EMBL/GenBank/DDBJ databases">
        <authorList>
            <person name="Amaro Gonzalez C."/>
        </authorList>
    </citation>
    <scope>NUCLEOTIDE SEQUENCE</scope>
</reference>
<evidence type="ECO:0000313" key="1">
    <source>
        <dbReference type="EMBL" id="JAH83591.1"/>
    </source>
</evidence>
<accession>A0A0E9VZT3</accession>
<name>A0A0E9VZT3_ANGAN</name>
<dbReference type="EMBL" id="GBXM01024986">
    <property type="protein sequence ID" value="JAH83591.1"/>
    <property type="molecule type" value="Transcribed_RNA"/>
</dbReference>
<dbReference type="AlphaFoldDB" id="A0A0E9VZT3"/>
<proteinExistence type="predicted"/>
<organism evidence="1">
    <name type="scientific">Anguilla anguilla</name>
    <name type="common">European freshwater eel</name>
    <name type="synonym">Muraena anguilla</name>
    <dbReference type="NCBI Taxonomy" id="7936"/>
    <lineage>
        <taxon>Eukaryota</taxon>
        <taxon>Metazoa</taxon>
        <taxon>Chordata</taxon>
        <taxon>Craniata</taxon>
        <taxon>Vertebrata</taxon>
        <taxon>Euteleostomi</taxon>
        <taxon>Actinopterygii</taxon>
        <taxon>Neopterygii</taxon>
        <taxon>Teleostei</taxon>
        <taxon>Anguilliformes</taxon>
        <taxon>Anguillidae</taxon>
        <taxon>Anguilla</taxon>
    </lineage>
</organism>
<protein>
    <submittedName>
        <fullName evidence="1">Uncharacterized protein</fullName>
    </submittedName>
</protein>
<sequence>MNTKCVAMATSILEQKSTCSDITKVLMVAGQPFSRASKRLMGTFKDNS</sequence>